<dbReference type="Proteomes" id="UP001652628">
    <property type="component" value="Unplaced"/>
</dbReference>
<dbReference type="Gene3D" id="1.10.340.70">
    <property type="match status" value="1"/>
</dbReference>
<dbReference type="InterPro" id="IPR040676">
    <property type="entry name" value="DUF5641"/>
</dbReference>
<dbReference type="PANTHER" id="PTHR47331">
    <property type="entry name" value="PHD-TYPE DOMAIN-CONTAINING PROTEIN"/>
    <property type="match status" value="1"/>
</dbReference>
<reference evidence="3" key="1">
    <citation type="submission" date="2025-08" db="UniProtKB">
        <authorList>
            <consortium name="RefSeq"/>
        </authorList>
    </citation>
    <scope>IDENTIFICATION</scope>
</reference>
<dbReference type="SUPFAM" id="SSF53098">
    <property type="entry name" value="Ribonuclease H-like"/>
    <property type="match status" value="1"/>
</dbReference>
<dbReference type="GeneID" id="139354900"/>
<accession>A0ABM4TZ83</accession>
<dbReference type="InterPro" id="IPR041588">
    <property type="entry name" value="Integrase_H2C2"/>
</dbReference>
<dbReference type="InterPro" id="IPR012337">
    <property type="entry name" value="RNaseH-like_sf"/>
</dbReference>
<evidence type="ECO:0000259" key="1">
    <source>
        <dbReference type="PROSITE" id="PS50994"/>
    </source>
</evidence>
<dbReference type="Pfam" id="PF17921">
    <property type="entry name" value="Integrase_H2C2"/>
    <property type="match status" value="1"/>
</dbReference>
<dbReference type="InterPro" id="IPR001584">
    <property type="entry name" value="Integrase_cat-core"/>
</dbReference>
<dbReference type="RefSeq" id="XP_070855256.1">
    <property type="nucleotide sequence ID" value="XM_070999155.1"/>
</dbReference>
<dbReference type="PANTHER" id="PTHR47331:SF1">
    <property type="entry name" value="GAG-LIKE PROTEIN"/>
    <property type="match status" value="1"/>
</dbReference>
<dbReference type="InterPro" id="IPR036397">
    <property type="entry name" value="RNaseH_sf"/>
</dbReference>
<proteinExistence type="predicted"/>
<name>A0ABM4TZ83_DROSZ</name>
<dbReference type="PROSITE" id="PS50994">
    <property type="entry name" value="INTEGRASE"/>
    <property type="match status" value="1"/>
</dbReference>
<dbReference type="Gene3D" id="3.30.420.10">
    <property type="entry name" value="Ribonuclease H-like superfamily/Ribonuclease H"/>
    <property type="match status" value="1"/>
</dbReference>
<gene>
    <name evidence="3" type="primary">LOC139354900</name>
</gene>
<keyword evidence="2" id="KW-1185">Reference proteome</keyword>
<feature type="domain" description="Integrase catalytic" evidence="1">
    <location>
        <begin position="225"/>
        <end position="417"/>
    </location>
</feature>
<evidence type="ECO:0000313" key="2">
    <source>
        <dbReference type="Proteomes" id="UP001652628"/>
    </source>
</evidence>
<sequence length="542" mass="61539">MLAVKLTSKRFCSSILENHGKEEVKTNALTAQETCSLSPIEALTQRVSSRTKLVRVVAYALRFIQKTKAIKSATLANGKMLTFEEIRLLAFFACKRLRNVLWKLLTDNKLLYSRSQLVKLSPIICKDGLLRVGGRLDNLQLPADVKHPILLPKSNRITRMILEDEHTTNLHPGVSALFVTVRQKYWIFGARNLIRNLVHNCIKCFRQRKLTAHQFMADLPGIRITEALPFQHSGCDYAGPFILKERRGRHSRKTKGYICLFVCLVTSAIHLELATDLSTDTFLACLRRFMSLRGKCSQIFSDNGTNFVGAKRALDEMQQLLSSQEHQRNLAQSLADDGIKWSFIPLHSQHWGGKWRSSLRSVKLHLRRVVGKTVLTFEHMQPLIAQITAVVNSRLLCYTPDTDLPYLSPAHFLIGRPFTLTVPEGDLTHLPINRLDYWQHLQSMYQGFWKRWHQEYLTSLQQRQKWSSKELNIAVDNVVLVKDSNLPPAAWILARVVEAHPGPDGLVRAVKLKTSTGEMTRPITKLAVLPNSETLFQGGPGS</sequence>
<evidence type="ECO:0000313" key="3">
    <source>
        <dbReference type="RefSeq" id="XP_070855256.1"/>
    </source>
</evidence>
<dbReference type="Pfam" id="PF18701">
    <property type="entry name" value="DUF5641"/>
    <property type="match status" value="1"/>
</dbReference>
<protein>
    <recommendedName>
        <fullName evidence="1">Integrase catalytic domain-containing protein</fullName>
    </recommendedName>
</protein>
<organism evidence="2 3">
    <name type="scientific">Drosophila suzukii</name>
    <name type="common">Spotted-wing drosophila fruit fly</name>
    <dbReference type="NCBI Taxonomy" id="28584"/>
    <lineage>
        <taxon>Eukaryota</taxon>
        <taxon>Metazoa</taxon>
        <taxon>Ecdysozoa</taxon>
        <taxon>Arthropoda</taxon>
        <taxon>Hexapoda</taxon>
        <taxon>Insecta</taxon>
        <taxon>Pterygota</taxon>
        <taxon>Neoptera</taxon>
        <taxon>Endopterygota</taxon>
        <taxon>Diptera</taxon>
        <taxon>Brachycera</taxon>
        <taxon>Muscomorpha</taxon>
        <taxon>Ephydroidea</taxon>
        <taxon>Drosophilidae</taxon>
        <taxon>Drosophila</taxon>
        <taxon>Sophophora</taxon>
    </lineage>
</organism>